<protein>
    <submittedName>
        <fullName evidence="2">Metallo-beta-lactamase family protein</fullName>
    </submittedName>
</protein>
<feature type="domain" description="Metallo-beta-lactamase" evidence="1">
    <location>
        <begin position="11"/>
        <end position="72"/>
    </location>
</feature>
<accession>A0A6S6S5J4</accession>
<dbReference type="InterPro" id="IPR001279">
    <property type="entry name" value="Metallo-B-lactamas"/>
</dbReference>
<dbReference type="Gene3D" id="3.60.15.10">
    <property type="entry name" value="Ribonuclease Z/Hydroxyacylglutathione hydrolase-like"/>
    <property type="match status" value="1"/>
</dbReference>
<gene>
    <name evidence="2" type="ORF">HELGO_WM9838</name>
</gene>
<dbReference type="PANTHER" id="PTHR30619">
    <property type="entry name" value="DNA INTERNALIZATION/COMPETENCE PROTEIN COMEC/REC2"/>
    <property type="match status" value="1"/>
</dbReference>
<dbReference type="InterPro" id="IPR052159">
    <property type="entry name" value="Competence_DNA_uptake"/>
</dbReference>
<organism evidence="2">
    <name type="scientific">uncultured Sulfurovum sp</name>
    <dbReference type="NCBI Taxonomy" id="269237"/>
    <lineage>
        <taxon>Bacteria</taxon>
        <taxon>Pseudomonadati</taxon>
        <taxon>Campylobacterota</taxon>
        <taxon>Epsilonproteobacteria</taxon>
        <taxon>Campylobacterales</taxon>
        <taxon>Sulfurovaceae</taxon>
        <taxon>Sulfurovum</taxon>
        <taxon>environmental samples</taxon>
    </lineage>
</organism>
<proteinExistence type="predicted"/>
<dbReference type="Pfam" id="PF00753">
    <property type="entry name" value="Lactamase_B"/>
    <property type="match status" value="1"/>
</dbReference>
<sequence>MGIEFEFFEAGHGDSILVSTPNGTNILIDGGEEGTYQDEIEDALDKKNIEKLDLVVLTHIDSDHIGGIIEMLEDETNLERIKEIWFNDSSVKVSSKNGEMGYSEGNKLEDLLKQSSVIHNSNIFFEKNCIQADREYFIGSDIKLTLLSPIKRTLETQGKKWKEYNGEIAGLSCIDDRDITSVAKLFKEEELNKAKIKKLAKATTTSLANRTSIAFILEYNKKQFLFLGDADINTINNSLKDLKYSTTNRIEVEFVKLSHHGSKKNINEDFLNLVDTSKFIILTDCTSFGHPDKETISLIATHNRKDRQKVEFIFNYADLIRKKLSKEEEDRHNFSAYSFENNTWEVD</sequence>
<reference evidence="2" key="1">
    <citation type="submission" date="2020-01" db="EMBL/GenBank/DDBJ databases">
        <authorList>
            <person name="Meier V. D."/>
            <person name="Meier V D."/>
        </authorList>
    </citation>
    <scope>NUCLEOTIDE SEQUENCE</scope>
    <source>
        <strain evidence="2">HLG_WM_MAG_06</strain>
    </source>
</reference>
<name>A0A6S6S5J4_9BACT</name>
<dbReference type="AlphaFoldDB" id="A0A6S6S5J4"/>
<dbReference type="SUPFAM" id="SSF56281">
    <property type="entry name" value="Metallo-hydrolase/oxidoreductase"/>
    <property type="match status" value="1"/>
</dbReference>
<dbReference type="EMBL" id="CACVAP010000002">
    <property type="protein sequence ID" value="CAA6798447.1"/>
    <property type="molecule type" value="Genomic_DNA"/>
</dbReference>
<evidence type="ECO:0000313" key="2">
    <source>
        <dbReference type="EMBL" id="CAA6798447.1"/>
    </source>
</evidence>
<evidence type="ECO:0000259" key="1">
    <source>
        <dbReference type="Pfam" id="PF00753"/>
    </source>
</evidence>
<dbReference type="InterPro" id="IPR036866">
    <property type="entry name" value="RibonucZ/Hydroxyglut_hydro"/>
</dbReference>
<dbReference type="PANTHER" id="PTHR30619:SF1">
    <property type="entry name" value="RECOMBINATION PROTEIN 2"/>
    <property type="match status" value="1"/>
</dbReference>